<proteinExistence type="predicted"/>
<evidence type="ECO:0000313" key="1">
    <source>
        <dbReference type="EMBL" id="CAG8649298.1"/>
    </source>
</evidence>
<comment type="caution">
    <text evidence="1">The sequence shown here is derived from an EMBL/GenBank/DDBJ whole genome shotgun (WGS) entry which is preliminary data.</text>
</comment>
<dbReference type="AlphaFoldDB" id="A0A9N9DUA4"/>
<keyword evidence="2" id="KW-1185">Reference proteome</keyword>
<sequence length="198" mass="23405">DDYDHRFFYIKNNNRCYYICGFVRDCMANYLFEKGRMEVFTNPTWIYCIKEFKNNPSVKGFIVEKACLASIFKNGLVGYVQFIYHIFGTKSRLMDYWLNRDSTLYIAPIQIALNKKMHSDSEATFFSGIWPELKIKVQSSLDVKVIFIWITCKNDANNFVEANERRLREKKIEINPQYDVVVTEFNNVNINLGFLLSM</sequence>
<dbReference type="Proteomes" id="UP000789570">
    <property type="component" value="Unassembled WGS sequence"/>
</dbReference>
<gene>
    <name evidence="1" type="ORF">FCALED_LOCUS10980</name>
</gene>
<accession>A0A9N9DUA4</accession>
<dbReference type="OrthoDB" id="2415392at2759"/>
<evidence type="ECO:0000313" key="2">
    <source>
        <dbReference type="Proteomes" id="UP000789570"/>
    </source>
</evidence>
<name>A0A9N9DUA4_9GLOM</name>
<reference evidence="1" key="1">
    <citation type="submission" date="2021-06" db="EMBL/GenBank/DDBJ databases">
        <authorList>
            <person name="Kallberg Y."/>
            <person name="Tangrot J."/>
            <person name="Rosling A."/>
        </authorList>
    </citation>
    <scope>NUCLEOTIDE SEQUENCE</scope>
    <source>
        <strain evidence="1">UK204</strain>
    </source>
</reference>
<organism evidence="1 2">
    <name type="scientific">Funneliformis caledonium</name>
    <dbReference type="NCBI Taxonomy" id="1117310"/>
    <lineage>
        <taxon>Eukaryota</taxon>
        <taxon>Fungi</taxon>
        <taxon>Fungi incertae sedis</taxon>
        <taxon>Mucoromycota</taxon>
        <taxon>Glomeromycotina</taxon>
        <taxon>Glomeromycetes</taxon>
        <taxon>Glomerales</taxon>
        <taxon>Glomeraceae</taxon>
        <taxon>Funneliformis</taxon>
    </lineage>
</organism>
<protein>
    <submittedName>
        <fullName evidence="1">13216_t:CDS:1</fullName>
    </submittedName>
</protein>
<feature type="non-terminal residue" evidence="1">
    <location>
        <position position="198"/>
    </location>
</feature>
<dbReference type="EMBL" id="CAJVPQ010004334">
    <property type="protein sequence ID" value="CAG8649298.1"/>
    <property type="molecule type" value="Genomic_DNA"/>
</dbReference>